<evidence type="ECO:0000313" key="4">
    <source>
        <dbReference type="EMBL" id="EGT36806.1"/>
    </source>
</evidence>
<evidence type="ECO:0000313" key="5">
    <source>
        <dbReference type="Proteomes" id="UP000008068"/>
    </source>
</evidence>
<dbReference type="Pfam" id="PF02206">
    <property type="entry name" value="WSN"/>
    <property type="match status" value="1"/>
</dbReference>
<feature type="compositionally biased region" description="Basic and acidic residues" evidence="1">
    <location>
        <begin position="903"/>
        <end position="947"/>
    </location>
</feature>
<accession>G0NSH8</accession>
<feature type="compositionally biased region" description="Basic and acidic residues" evidence="1">
    <location>
        <begin position="955"/>
        <end position="974"/>
    </location>
</feature>
<dbReference type="PANTHER" id="PTHR31227">
    <property type="entry name" value="PROTEIN CBG15697"/>
    <property type="match status" value="1"/>
</dbReference>
<proteinExistence type="predicted"/>
<keyword evidence="2" id="KW-0472">Membrane</keyword>
<dbReference type="Proteomes" id="UP000008068">
    <property type="component" value="Unassembled WGS sequence"/>
</dbReference>
<dbReference type="STRING" id="135651.G0NSH8"/>
<feature type="transmembrane region" description="Helical" evidence="2">
    <location>
        <begin position="779"/>
        <end position="804"/>
    </location>
</feature>
<evidence type="ECO:0000256" key="2">
    <source>
        <dbReference type="SAM" id="Phobius"/>
    </source>
</evidence>
<dbReference type="FunCoup" id="G0NSH8">
    <property type="interactions" value="457"/>
</dbReference>
<dbReference type="eggNOG" id="ENOG502RYAB">
    <property type="taxonomic scope" value="Eukaryota"/>
</dbReference>
<dbReference type="InterPro" id="IPR003125">
    <property type="entry name" value="WSN"/>
</dbReference>
<keyword evidence="2" id="KW-1133">Transmembrane helix</keyword>
<feature type="region of interest" description="Disordered" evidence="1">
    <location>
        <begin position="20"/>
        <end position="45"/>
    </location>
</feature>
<protein>
    <recommendedName>
        <fullName evidence="3">Domain of unknown function WSN domain-containing protein</fullName>
    </recommendedName>
</protein>
<dbReference type="AlphaFoldDB" id="G0NSH8"/>
<feature type="domain" description="Domain of unknown function WSN" evidence="3">
    <location>
        <begin position="40"/>
        <end position="108"/>
    </location>
</feature>
<feature type="region of interest" description="Disordered" evidence="1">
    <location>
        <begin position="813"/>
        <end position="1031"/>
    </location>
</feature>
<dbReference type="EMBL" id="GL379938">
    <property type="protein sequence ID" value="EGT36806.1"/>
    <property type="molecule type" value="Genomic_DNA"/>
</dbReference>
<feature type="compositionally biased region" description="Polar residues" evidence="1">
    <location>
        <begin position="994"/>
        <end position="1008"/>
    </location>
</feature>
<feature type="compositionally biased region" description="Low complexity" evidence="1">
    <location>
        <begin position="839"/>
        <end position="874"/>
    </location>
</feature>
<feature type="compositionally biased region" description="Basic and acidic residues" evidence="1">
    <location>
        <begin position="823"/>
        <end position="838"/>
    </location>
</feature>
<feature type="compositionally biased region" description="Polar residues" evidence="1">
    <location>
        <begin position="880"/>
        <end position="902"/>
    </location>
</feature>
<keyword evidence="2" id="KW-0812">Transmembrane</keyword>
<sequence>MLKAPGWITCPLAWREQAVISSHPSNPPNPTPHSESSRAGSREAPMSRISTLARVVTGVSLYNGLVDGSIPVDNAIAELMNAGSISFQELENFKKDKVDDFAKKATEIGGNLKPKTETFEKALRDLAKIKEMWTFGDEMSKLPDANKFAELKSMETIDLKAIEEFDLDDVNRKLSANPASDIPSIQTKLTNIADASKKAQALMKDKNILTTLNEMAPFHKFAQILTFLEASVYHKVTDESNSHATEIQSNFQSLEGLTTGDGSSLFSAMKSIASSQSSKTSINRQYTSGLVNGYLDLERLPNDAEDSWLLNQYGWLKLKDGLTILSNLKEKTKELNKKWSLLDKDNLHRAIQEAEYIESSAKGIKDRAGSLNSVITEINAINLPSSVSGFTAGMTARSQQLSELHRKSESVSEIADVCEKFSDSINSLDSANSDSIQNALKLLDSLKPHVTGLKIGGKVNTIAKEIVTNSQKFTQINQDATVISYTTYFNNLKNMKQDLSGAASVAELATRLRDLKSPDFSKDVTDASTTVVSSVDSIKALRTEMESIKSSPSDKTNMLTQLKDLQKFSKPLGDSATVIAKVQKTLELKSELLNFIQKGHVVDKAGTITDSAATLKTIRENWLHFNDVSVKINKILNAAQNWKDNLVKPDDDKFESYGPILEKLVGLEDVDLDVKSRIFAVQTLIGKATDPAFKDAKTQLDSLQTSLVALAPLDLTFAQYSVAGMTDVLTGISKAFGGTAPTSTMRPVTKPVSTGDNNITDLAMDMETTPKPGFTWPVWGTYLVVGVVIVAALCAAIYGAVYVYRRLRPKTVKIDDDSGSNSGEEKDADSKNKKEKQPNKNSKGNKQGGKNSKSNSKSNATSKSSDSTAASISKVETPATPATGTKLSTASTSNASQNPAENKQSEISKESKNSKDSKDSKNSKDSKDSKDSKESKKPDQTKGSKETKQKKKKDQGKGKAESKAEPKNVDESQLRDNVPYSEGYAVSERAPGSSIASARGASTESVPKNTAKEENNGEGTFDGTEDIIKKT</sequence>
<keyword evidence="5" id="KW-1185">Reference proteome</keyword>
<organism evidence="5">
    <name type="scientific">Caenorhabditis brenneri</name>
    <name type="common">Nematode worm</name>
    <dbReference type="NCBI Taxonomy" id="135651"/>
    <lineage>
        <taxon>Eukaryota</taxon>
        <taxon>Metazoa</taxon>
        <taxon>Ecdysozoa</taxon>
        <taxon>Nematoda</taxon>
        <taxon>Chromadorea</taxon>
        <taxon>Rhabditida</taxon>
        <taxon>Rhabditina</taxon>
        <taxon>Rhabditomorpha</taxon>
        <taxon>Rhabditoidea</taxon>
        <taxon>Rhabditidae</taxon>
        <taxon>Peloderinae</taxon>
        <taxon>Caenorhabditis</taxon>
    </lineage>
</organism>
<name>G0NSH8_CAEBE</name>
<dbReference type="SMART" id="SM00453">
    <property type="entry name" value="WSN"/>
    <property type="match status" value="1"/>
</dbReference>
<reference evidence="5" key="1">
    <citation type="submission" date="2011-07" db="EMBL/GenBank/DDBJ databases">
        <authorList>
            <consortium name="Caenorhabditis brenneri Sequencing and Analysis Consortium"/>
            <person name="Wilson R.K."/>
        </authorList>
    </citation>
    <scope>NUCLEOTIDE SEQUENCE [LARGE SCALE GENOMIC DNA]</scope>
    <source>
        <strain evidence="5">PB2801</strain>
    </source>
</reference>
<dbReference type="OrthoDB" id="5877199at2759"/>
<gene>
    <name evidence="4" type="ORF">CAEBREN_11331</name>
</gene>
<evidence type="ECO:0000259" key="3">
    <source>
        <dbReference type="SMART" id="SM00453"/>
    </source>
</evidence>
<dbReference type="OMA" id="PFHKFAQ"/>
<dbReference type="HOGENOM" id="CLU_294271_0_0_1"/>
<dbReference type="PANTHER" id="PTHR31227:SF1">
    <property type="entry name" value="DOMAIN OF UNKNOWN FUNCTION WSN DOMAIN-CONTAINING PROTEIN"/>
    <property type="match status" value="1"/>
</dbReference>
<evidence type="ECO:0000256" key="1">
    <source>
        <dbReference type="SAM" id="MobiDB-lite"/>
    </source>
</evidence>
<dbReference type="InParanoid" id="G0NSH8"/>